<dbReference type="InterPro" id="IPR010730">
    <property type="entry name" value="HET"/>
</dbReference>
<comment type="caution">
    <text evidence="3">The sequence shown here is derived from an EMBL/GenBank/DDBJ whole genome shotgun (WGS) entry which is preliminary data.</text>
</comment>
<reference evidence="3 4" key="1">
    <citation type="submission" date="2018-05" db="EMBL/GenBank/DDBJ databases">
        <title>Whole genome sequencing for identification of molecular markers to develop diagnostic detection tools for the regulated plant pathogen Lachnellula willkommii.</title>
        <authorList>
            <person name="Giroux E."/>
            <person name="Bilodeau G."/>
        </authorList>
    </citation>
    <scope>NUCLEOTIDE SEQUENCE [LARGE SCALE GENOMIC DNA]</scope>
    <source>
        <strain evidence="3 4">CBS 625.97</strain>
    </source>
</reference>
<dbReference type="OrthoDB" id="5125733at2759"/>
<sequence length="744" mass="84562">MTQSSTQYFADNPVKQLKEREAEPSPVPASSHSTLVGETELSTFNAAQTFPGLGEPPESQLSATDQAAHQVQHRQECFATKLSSYNGENMFEPVERPLDKLCVHCQNVFVHWDKISRDRRGRFEHCESEDALKASAEGGCGLCAQFLKFGQERRGISYYDIIGEDGRFPSGGVLVLRSGCRNDYWRIGLFFTATPDDEISDYTYSSNSILPSSLSDKLNHISYRVFTVDMSPAPHLASLYDAPQASSRSTKDALPLSRIWLRQCTEEHSHTTEEHQSPTRLIFIGDNEVRLTLAKELGECPKYATLSHCWGSVLFETLKVGSLEAFRKRLPATALTKTFRDAIDTSRYFGFQYLWIDSLCIIQDDPNDWDAEASLMADVYGNSSLNIAASGAANGNAGLFFARDRFWRCQIQPKDGDTESLYDCYPTGQVFDLTVSPLELRAWTRQERILPRRTIHFTRTQILWECEKKFSSELYPCDCGGAVQEHDWNCLPKPPFNYHQWMRMVGIYSICKLTYSGDKLVAISGLARESQSRTNGGYVAGLWRNNLEIQLCWFTIFPGYRIAPYVAPTWSWASLDGMVRFDPYGYERKRILHITVLDVQVTHVSQNIFGQISGARLRLLCGYFVRSTIEYSARRKQFLMNLAGMSMEAWNVYFDCFETLQGQIVDAFILPMKSNHSQQMFGLLLEPVGGEVGVYQRIGSFRISQEDFREFKLVYQSGAFYPEHRECVEIHSHGSGKQFVIDII</sequence>
<keyword evidence="4" id="KW-1185">Reference proteome</keyword>
<feature type="domain" description="Heterokaryon incompatibility" evidence="2">
    <location>
        <begin position="303"/>
        <end position="447"/>
    </location>
</feature>
<evidence type="ECO:0000256" key="1">
    <source>
        <dbReference type="SAM" id="MobiDB-lite"/>
    </source>
</evidence>
<evidence type="ECO:0000313" key="4">
    <source>
        <dbReference type="Proteomes" id="UP000481288"/>
    </source>
</evidence>
<dbReference type="EMBL" id="QGMG01000909">
    <property type="protein sequence ID" value="TVY51092.1"/>
    <property type="molecule type" value="Genomic_DNA"/>
</dbReference>
<name>A0A7D8YLW5_9HELO</name>
<proteinExistence type="predicted"/>
<gene>
    <name evidence="3" type="ORF">LCER1_G008094</name>
</gene>
<dbReference type="Pfam" id="PF06985">
    <property type="entry name" value="HET"/>
    <property type="match status" value="1"/>
</dbReference>
<dbReference type="PANTHER" id="PTHR33112:SF10">
    <property type="entry name" value="TOL"/>
    <property type="match status" value="1"/>
</dbReference>
<evidence type="ECO:0000259" key="2">
    <source>
        <dbReference type="Pfam" id="PF06985"/>
    </source>
</evidence>
<dbReference type="Proteomes" id="UP000481288">
    <property type="component" value="Unassembled WGS sequence"/>
</dbReference>
<accession>A0A7D8YLW5</accession>
<feature type="region of interest" description="Disordered" evidence="1">
    <location>
        <begin position="1"/>
        <end position="34"/>
    </location>
</feature>
<protein>
    <recommendedName>
        <fullName evidence="2">Heterokaryon incompatibility domain-containing protein</fullName>
    </recommendedName>
</protein>
<evidence type="ECO:0000313" key="3">
    <source>
        <dbReference type="EMBL" id="TVY51092.1"/>
    </source>
</evidence>
<organism evidence="3 4">
    <name type="scientific">Lachnellula cervina</name>
    <dbReference type="NCBI Taxonomy" id="1316786"/>
    <lineage>
        <taxon>Eukaryota</taxon>
        <taxon>Fungi</taxon>
        <taxon>Dikarya</taxon>
        <taxon>Ascomycota</taxon>
        <taxon>Pezizomycotina</taxon>
        <taxon>Leotiomycetes</taxon>
        <taxon>Helotiales</taxon>
        <taxon>Lachnaceae</taxon>
        <taxon>Lachnellula</taxon>
    </lineage>
</organism>
<dbReference type="PANTHER" id="PTHR33112">
    <property type="entry name" value="DOMAIN PROTEIN, PUTATIVE-RELATED"/>
    <property type="match status" value="1"/>
</dbReference>
<dbReference type="AlphaFoldDB" id="A0A7D8YLW5"/>